<dbReference type="EMBL" id="JXKC01000007">
    <property type="protein sequence ID" value="PCS18065.1"/>
    <property type="molecule type" value="Genomic_DNA"/>
</dbReference>
<name>A0A2A5SSI3_LACLC</name>
<dbReference type="Proteomes" id="UP000218711">
    <property type="component" value="Unassembled WGS sequence"/>
</dbReference>
<sequence>MPLDIQNKIGGKNLQKKIRSGTLKGFYIIDPNWSKQELKDFIIQIKSEQK</sequence>
<dbReference type="AlphaFoldDB" id="A0A2A5SSI3"/>
<reference evidence="1 2" key="1">
    <citation type="submission" date="2014-12" db="EMBL/GenBank/DDBJ databases">
        <title>Draft genome sequences of 10 type strains of Lactococcus.</title>
        <authorList>
            <person name="Sun Z."/>
            <person name="Zhong Z."/>
            <person name="Liu W."/>
            <person name="Zhang W."/>
            <person name="Zhang H."/>
        </authorList>
    </citation>
    <scope>NUCLEOTIDE SEQUENCE [LARGE SCALE GENOMIC DNA]</scope>
    <source>
        <strain evidence="1 2">DSM 21502</strain>
    </source>
</reference>
<evidence type="ECO:0000313" key="1">
    <source>
        <dbReference type="EMBL" id="PCS18065.1"/>
    </source>
</evidence>
<organism evidence="1 2">
    <name type="scientific">Lactococcus cremoris subsp. tructae</name>
    <dbReference type="NCBI Taxonomy" id="542833"/>
    <lineage>
        <taxon>Bacteria</taxon>
        <taxon>Bacillati</taxon>
        <taxon>Bacillota</taxon>
        <taxon>Bacilli</taxon>
        <taxon>Lactobacillales</taxon>
        <taxon>Streptococcaceae</taxon>
        <taxon>Lactococcus</taxon>
    </lineage>
</organism>
<protein>
    <submittedName>
        <fullName evidence="1">Uncharacterized protein</fullName>
    </submittedName>
</protein>
<proteinExistence type="predicted"/>
<comment type="caution">
    <text evidence="1">The sequence shown here is derived from an EMBL/GenBank/DDBJ whole genome shotgun (WGS) entry which is preliminary data.</text>
</comment>
<accession>A0A2A5SSI3</accession>
<evidence type="ECO:0000313" key="2">
    <source>
        <dbReference type="Proteomes" id="UP000218711"/>
    </source>
</evidence>
<gene>
    <name evidence="1" type="ORF">RU92_GL002370</name>
</gene>